<feature type="transmembrane region" description="Helical" evidence="2">
    <location>
        <begin position="43"/>
        <end position="64"/>
    </location>
</feature>
<feature type="region of interest" description="Disordered" evidence="1">
    <location>
        <begin position="267"/>
        <end position="327"/>
    </location>
</feature>
<keyword evidence="2" id="KW-0472">Membrane</keyword>
<organism evidence="3 4">
    <name type="scientific">Acrasis kona</name>
    <dbReference type="NCBI Taxonomy" id="1008807"/>
    <lineage>
        <taxon>Eukaryota</taxon>
        <taxon>Discoba</taxon>
        <taxon>Heterolobosea</taxon>
        <taxon>Tetramitia</taxon>
        <taxon>Eutetramitia</taxon>
        <taxon>Acrasidae</taxon>
        <taxon>Acrasis</taxon>
    </lineage>
</organism>
<feature type="compositionally biased region" description="Polar residues" evidence="1">
    <location>
        <begin position="291"/>
        <end position="300"/>
    </location>
</feature>
<feature type="transmembrane region" description="Helical" evidence="2">
    <location>
        <begin position="211"/>
        <end position="229"/>
    </location>
</feature>
<reference evidence="3 4" key="1">
    <citation type="submission" date="2024-03" db="EMBL/GenBank/DDBJ databases">
        <title>The Acrasis kona genome and developmental transcriptomes reveal deep origins of eukaryotic multicellular pathways.</title>
        <authorList>
            <person name="Sheikh S."/>
            <person name="Fu C.-J."/>
            <person name="Brown M.W."/>
            <person name="Baldauf S.L."/>
        </authorList>
    </citation>
    <scope>NUCLEOTIDE SEQUENCE [LARGE SCALE GENOMIC DNA]</scope>
    <source>
        <strain evidence="3 4">ATCC MYA-3509</strain>
    </source>
</reference>
<keyword evidence="4" id="KW-1185">Reference proteome</keyword>
<name>A0AAW2ZQ71_9EUKA</name>
<dbReference type="AlphaFoldDB" id="A0AAW2ZQ71"/>
<evidence type="ECO:0000256" key="2">
    <source>
        <dbReference type="SAM" id="Phobius"/>
    </source>
</evidence>
<feature type="transmembrane region" description="Helical" evidence="2">
    <location>
        <begin position="126"/>
        <end position="150"/>
    </location>
</feature>
<feature type="transmembrane region" description="Helical" evidence="2">
    <location>
        <begin position="84"/>
        <end position="105"/>
    </location>
</feature>
<dbReference type="Proteomes" id="UP001431209">
    <property type="component" value="Unassembled WGS sequence"/>
</dbReference>
<accession>A0AAW2ZQ71</accession>
<sequence length="327" mass="37509">DVTVLVPGLVYISLLIAFVYLFISRWPKQEHGSASYFIKNARFFAIPAWFILALRISEYGLYFLPPVGFEQQKSEFEKLLTTTFQFSLPQALLPIPSYALSFMVTNEVVSTADKLSFFKNMPFSQIMLLSFKILSCIYGVMLLFCCLSTISFVLASSEIWYIPYRVQQSIWMFSSVVFLLVAMWITYCLITKLKKRRGSTLKTEERALSTLLLLSIISSLFNAGIAVMFLFTNMWFMVTILLSLWLSIIFIFSCPLNNLVEISLEQEEGDEQDDQEEELEQEEEQQTDQQASPITYSQVGQLDDDDDHYITPITPSSPSLDTDPLKK</sequence>
<comment type="caution">
    <text evidence="3">The sequence shown here is derived from an EMBL/GenBank/DDBJ whole genome shotgun (WGS) entry which is preliminary data.</text>
</comment>
<feature type="transmembrane region" description="Helical" evidence="2">
    <location>
        <begin position="235"/>
        <end position="256"/>
    </location>
</feature>
<keyword evidence="2" id="KW-0812">Transmembrane</keyword>
<feature type="non-terminal residue" evidence="3">
    <location>
        <position position="1"/>
    </location>
</feature>
<evidence type="ECO:0000256" key="1">
    <source>
        <dbReference type="SAM" id="MobiDB-lite"/>
    </source>
</evidence>
<dbReference type="EMBL" id="JAOPGA020001893">
    <property type="protein sequence ID" value="KAL0492011.1"/>
    <property type="molecule type" value="Genomic_DNA"/>
</dbReference>
<proteinExistence type="predicted"/>
<keyword evidence="2" id="KW-1133">Transmembrane helix</keyword>
<protein>
    <submittedName>
        <fullName evidence="3">Uncharacterized protein</fullName>
    </submittedName>
</protein>
<feature type="transmembrane region" description="Helical" evidence="2">
    <location>
        <begin position="6"/>
        <end position="23"/>
    </location>
</feature>
<gene>
    <name evidence="3" type="ORF">AKO1_010131</name>
</gene>
<evidence type="ECO:0000313" key="4">
    <source>
        <dbReference type="Proteomes" id="UP001431209"/>
    </source>
</evidence>
<evidence type="ECO:0000313" key="3">
    <source>
        <dbReference type="EMBL" id="KAL0492011.1"/>
    </source>
</evidence>
<feature type="compositionally biased region" description="Acidic residues" evidence="1">
    <location>
        <begin position="267"/>
        <end position="286"/>
    </location>
</feature>
<feature type="transmembrane region" description="Helical" evidence="2">
    <location>
        <begin position="170"/>
        <end position="190"/>
    </location>
</feature>